<keyword evidence="6 9" id="KW-0812">Transmembrane</keyword>
<evidence type="ECO:0000256" key="6">
    <source>
        <dbReference type="ARBA" id="ARBA00022692"/>
    </source>
</evidence>
<evidence type="ECO:0000256" key="7">
    <source>
        <dbReference type="ARBA" id="ARBA00022989"/>
    </source>
</evidence>
<evidence type="ECO:0000256" key="4">
    <source>
        <dbReference type="ARBA" id="ARBA00009578"/>
    </source>
</evidence>
<dbReference type="Gene3D" id="1.20.210.10">
    <property type="entry name" value="Cytochrome c oxidase-like, subunit I domain"/>
    <property type="match status" value="1"/>
</dbReference>
<evidence type="ECO:0000256" key="2">
    <source>
        <dbReference type="ARBA" id="ARBA00004141"/>
    </source>
</evidence>
<keyword evidence="9" id="KW-0813">Transport</keyword>
<evidence type="ECO:0000256" key="9">
    <source>
        <dbReference type="RuleBase" id="RU000369"/>
    </source>
</evidence>
<keyword evidence="9" id="KW-0186">Copper</keyword>
<dbReference type="CDD" id="cd01663">
    <property type="entry name" value="Cyt_c_Oxidase_I"/>
    <property type="match status" value="1"/>
</dbReference>
<reference evidence="12" key="1">
    <citation type="journal article" date="2015" name="Mitochondrial DNA">
        <title>Complete mitochondrial DNA sequences of Saccostrea mordax and Saccostrea cucullata: genome organization and phylogeny analysis.</title>
        <authorList>
            <person name="Volatiana J.A."/>
            <person name="Fang S."/>
            <person name="Kinaro Z.O."/>
            <person name="Liu X."/>
        </authorList>
    </citation>
    <scope>NUCLEOTIDE SEQUENCE</scope>
    <source>
        <tissue evidence="12">Muscle</tissue>
    </source>
</reference>
<proteinExistence type="inferred from homology"/>
<evidence type="ECO:0000256" key="8">
    <source>
        <dbReference type="ARBA" id="ARBA00023136"/>
    </source>
</evidence>
<evidence type="ECO:0000256" key="5">
    <source>
        <dbReference type="ARBA" id="ARBA00015947"/>
    </source>
</evidence>
<dbReference type="EMBL" id="KP769562">
    <property type="protein sequence ID" value="AKC99406.1"/>
    <property type="molecule type" value="Genomic_DNA"/>
</dbReference>
<evidence type="ECO:0000313" key="12">
    <source>
        <dbReference type="EMBL" id="AKC99406.1"/>
    </source>
</evidence>
<geneLocation type="mitochondrion" evidence="12"/>
<dbReference type="InterPro" id="IPR023615">
    <property type="entry name" value="Cyt_c_Oxase_su1_BS"/>
</dbReference>
<dbReference type="GO" id="GO:0020037">
    <property type="term" value="F:heme binding"/>
    <property type="evidence" value="ECO:0007669"/>
    <property type="project" value="InterPro"/>
</dbReference>
<name>A0A0U1ZX89_9BIVA</name>
<dbReference type="PRINTS" id="PR01165">
    <property type="entry name" value="CYCOXIDASEI"/>
</dbReference>
<dbReference type="PANTHER" id="PTHR10422">
    <property type="entry name" value="CYTOCHROME C OXIDASE SUBUNIT 1"/>
    <property type="match status" value="1"/>
</dbReference>
<dbReference type="GO" id="GO:0005743">
    <property type="term" value="C:mitochondrial inner membrane"/>
    <property type="evidence" value="ECO:0007669"/>
    <property type="project" value="UniProtKB-SubCell"/>
</dbReference>
<keyword evidence="9" id="KW-0408">Iron</keyword>
<feature type="transmembrane region" description="Helical" evidence="10">
    <location>
        <begin position="484"/>
        <end position="505"/>
    </location>
</feature>
<dbReference type="SUPFAM" id="SSF81442">
    <property type="entry name" value="Cytochrome c oxidase subunit I-like"/>
    <property type="match status" value="1"/>
</dbReference>
<dbReference type="GO" id="GO:0006123">
    <property type="term" value="P:mitochondrial electron transport, cytochrome c to oxygen"/>
    <property type="evidence" value="ECO:0007669"/>
    <property type="project" value="TreeGrafter"/>
</dbReference>
<comment type="catalytic activity">
    <reaction evidence="9">
        <text>4 Fe(II)-[cytochrome c] + O2 + 8 H(+)(in) = 4 Fe(III)-[cytochrome c] + 2 H2O + 4 H(+)(out)</text>
        <dbReference type="Rhea" id="RHEA:11436"/>
        <dbReference type="Rhea" id="RHEA-COMP:10350"/>
        <dbReference type="Rhea" id="RHEA-COMP:14399"/>
        <dbReference type="ChEBI" id="CHEBI:15377"/>
        <dbReference type="ChEBI" id="CHEBI:15378"/>
        <dbReference type="ChEBI" id="CHEBI:15379"/>
        <dbReference type="ChEBI" id="CHEBI:29033"/>
        <dbReference type="ChEBI" id="CHEBI:29034"/>
        <dbReference type="EC" id="7.1.1.9"/>
    </reaction>
</comment>
<keyword evidence="9" id="KW-0999">Mitochondrion inner membrane</keyword>
<comment type="function">
    <text evidence="9">Component of the cytochrome c oxidase, the last enzyme in the mitochondrial electron transport chain which drives oxidative phosphorylation. The respiratory chain contains 3 multisubunit complexes succinate dehydrogenase (complex II, CII), ubiquinol-cytochrome c oxidoreductase (cytochrome b-c1 complex, complex III, CIII) and cytochrome c oxidase (complex IV, CIV), that cooperate to transfer electrons derived from NADH and succinate to molecular oxygen, creating an electrochemical gradient over the inner membrane that drives transmembrane transport and the ATP synthase. Cytochrome c oxidase is the component of the respiratory chain that catalyzes the reduction of oxygen to water. Electrons originating from reduced cytochrome c in the intermembrane space (IMS) are transferred via the dinuclear copper A center (CU(A)) of subunit 2 and heme A of subunit 1 to the active site in subunit 1, a binuclear center (BNC) formed by heme A3 and copper B (CU(B)). The BNC reduces molecular oxygen to 2 water molecules using 4 electrons from cytochrome c in the IMS and 4 protons from the mitochondrial matrix.</text>
</comment>
<dbReference type="PROSITE" id="PS50855">
    <property type="entry name" value="COX1"/>
    <property type="match status" value="1"/>
</dbReference>
<comment type="pathway">
    <text evidence="3 9">Energy metabolism; oxidative phosphorylation.</text>
</comment>
<dbReference type="InterPro" id="IPR000883">
    <property type="entry name" value="Cyt_C_Oxase_1"/>
</dbReference>
<keyword evidence="9" id="KW-0479">Metal-binding</keyword>
<dbReference type="GO" id="GO:0045277">
    <property type="term" value="C:respiratory chain complex IV"/>
    <property type="evidence" value="ECO:0007669"/>
    <property type="project" value="InterPro"/>
</dbReference>
<dbReference type="UniPathway" id="UPA00705"/>
<dbReference type="PROSITE" id="PS00077">
    <property type="entry name" value="COX1_CUB"/>
    <property type="match status" value="1"/>
</dbReference>
<dbReference type="PANTHER" id="PTHR10422:SF18">
    <property type="entry name" value="CYTOCHROME C OXIDASE SUBUNIT 1"/>
    <property type="match status" value="1"/>
</dbReference>
<comment type="cofactor">
    <cofactor evidence="1">
        <name>heme</name>
        <dbReference type="ChEBI" id="CHEBI:30413"/>
    </cofactor>
</comment>
<evidence type="ECO:0000256" key="10">
    <source>
        <dbReference type="SAM" id="Phobius"/>
    </source>
</evidence>
<feature type="transmembrane region" description="Helical" evidence="10">
    <location>
        <begin position="440"/>
        <end position="464"/>
    </location>
</feature>
<accession>A0A0U1ZX89</accession>
<protein>
    <recommendedName>
        <fullName evidence="5 9">Cytochrome c oxidase subunit 1</fullName>
        <ecNumber evidence="9">7.1.1.9</ecNumber>
    </recommendedName>
</protein>
<evidence type="ECO:0000256" key="3">
    <source>
        <dbReference type="ARBA" id="ARBA00004673"/>
    </source>
</evidence>
<keyword evidence="9 12" id="KW-0496">Mitochondrion</keyword>
<dbReference type="InterPro" id="IPR033944">
    <property type="entry name" value="Cyt_c_oxase_su1_dom"/>
</dbReference>
<keyword evidence="9" id="KW-0249">Electron transport</keyword>
<dbReference type="InterPro" id="IPR036927">
    <property type="entry name" value="Cyt_c_oxase-like_su1_sf"/>
</dbReference>
<feature type="transmembrane region" description="Helical" evidence="10">
    <location>
        <begin position="49"/>
        <end position="73"/>
    </location>
</feature>
<feature type="transmembrane region" description="Helical" evidence="10">
    <location>
        <begin position="407"/>
        <end position="428"/>
    </location>
</feature>
<organism evidence="12">
    <name type="scientific">Saccostrea mordax</name>
    <name type="common">small rock oyster</name>
    <dbReference type="NCBI Taxonomy" id="157729"/>
    <lineage>
        <taxon>Eukaryota</taxon>
        <taxon>Metazoa</taxon>
        <taxon>Spiralia</taxon>
        <taxon>Lophotrochozoa</taxon>
        <taxon>Mollusca</taxon>
        <taxon>Bivalvia</taxon>
        <taxon>Autobranchia</taxon>
        <taxon>Pteriomorphia</taxon>
        <taxon>Ostreida</taxon>
        <taxon>Ostreoidea</taxon>
        <taxon>Ostreidae</taxon>
        <taxon>Saccostrea</taxon>
    </lineage>
</organism>
<evidence type="ECO:0000256" key="1">
    <source>
        <dbReference type="ARBA" id="ARBA00001971"/>
    </source>
</evidence>
<dbReference type="InterPro" id="IPR023616">
    <property type="entry name" value="Cyt_c_oxase-like_su1_dom"/>
</dbReference>
<feature type="transmembrane region" description="Helical" evidence="10">
    <location>
        <begin position="130"/>
        <end position="148"/>
    </location>
</feature>
<dbReference type="GO" id="GO:0004129">
    <property type="term" value="F:cytochrome-c oxidase activity"/>
    <property type="evidence" value="ECO:0007669"/>
    <property type="project" value="UniProtKB-EC"/>
</dbReference>
<keyword evidence="7 10" id="KW-1133">Transmembrane helix</keyword>
<evidence type="ECO:0000259" key="11">
    <source>
        <dbReference type="PROSITE" id="PS50855"/>
    </source>
</evidence>
<feature type="transmembrane region" description="Helical" evidence="10">
    <location>
        <begin position="271"/>
        <end position="289"/>
    </location>
</feature>
<dbReference type="EC" id="7.1.1.9" evidence="9"/>
<feature type="transmembrane region" description="Helical" evidence="10">
    <location>
        <begin position="301"/>
        <end position="319"/>
    </location>
</feature>
<dbReference type="AlphaFoldDB" id="A0A0U1ZX89"/>
<keyword evidence="9" id="KW-0679">Respiratory chain</keyword>
<feature type="transmembrane region" description="Helical" evidence="10">
    <location>
        <begin position="366"/>
        <end position="387"/>
    </location>
</feature>
<dbReference type="GO" id="GO:0015990">
    <property type="term" value="P:electron transport coupled proton transport"/>
    <property type="evidence" value="ECO:0007669"/>
    <property type="project" value="TreeGrafter"/>
</dbReference>
<dbReference type="Pfam" id="PF00115">
    <property type="entry name" value="COX1"/>
    <property type="match status" value="1"/>
</dbReference>
<keyword evidence="8 9" id="KW-0472">Membrane</keyword>
<keyword evidence="9" id="KW-0349">Heme</keyword>
<feature type="transmembrane region" description="Helical" evidence="10">
    <location>
        <begin position="331"/>
        <end position="354"/>
    </location>
</feature>
<feature type="transmembrane region" description="Helical" evidence="10">
    <location>
        <begin position="208"/>
        <end position="231"/>
    </location>
</feature>
<feature type="transmembrane region" description="Helical" evidence="10">
    <location>
        <begin position="93"/>
        <end position="118"/>
    </location>
</feature>
<comment type="similarity">
    <text evidence="4 9">Belongs to the heme-copper respiratory oxidase family.</text>
</comment>
<sequence>MMKNNTSGFTEFMDATKVYNLKWFIPCPVLLYGKREYIMSTNHLDIGSFYMVFGFWSVLAGTSFSSLIRWSLFNPGAKFLDPVCYNAVVTMHALVMIFFFVMPVMIGGFGNWLVPLMLEVPDMQFPRVNAFSFWVLPASLYFMGISGFVENGVGAGWTIYPPLSTFSYHGMCMDLAILSLHLAGISSIFSSINFMVTIKNMRSVDGHLLSLFPWSIKVTSFLLLTTLPVLAGGLTMLLTDRHFNTSFFDPVGGGDPVLFQHLFWFFGHPEVYVLILPGFGMISHVLCFWSSKKTAYGNMGMFYAMLNIGFLGFIVWGHHMFVAGMDIDTRAYFSAATVIIAVPTGIKVFAWIATMMGSQVSTHAPMLWSTGFIVLFTIGGLTGLILSSASIDVTLHDTYFVTGHFHYVLSMGAVFTILAGFTHWFPLFSRVMLHRQKMKSHFVAMFLGVNIAFLPHHFLGLAGMPRRVADYPDQFWFWNKVSTFGSHLSTASLLFFVFLVWESFIAHRPVISIRNSSSSPEWSVMVNLPKHAALESAKMLKDPVKLRLGTH</sequence>
<feature type="transmembrane region" description="Helical" evidence="10">
    <location>
        <begin position="168"/>
        <end position="196"/>
    </location>
</feature>
<feature type="domain" description="Cytochrome oxidase subunit I profile" evidence="11">
    <location>
        <begin position="17"/>
        <end position="529"/>
    </location>
</feature>
<comment type="subcellular location">
    <subcellularLocation>
        <location evidence="2">Membrane</location>
        <topology evidence="2">Multi-pass membrane protein</topology>
    </subcellularLocation>
    <subcellularLocation>
        <location evidence="9">Mitochondrion inner membrane</location>
        <topology evidence="9">Multi-pass membrane protein</topology>
    </subcellularLocation>
</comment>
<dbReference type="GO" id="GO:0046872">
    <property type="term" value="F:metal ion binding"/>
    <property type="evidence" value="ECO:0007669"/>
    <property type="project" value="UniProtKB-KW"/>
</dbReference>